<gene>
    <name evidence="1" type="ORF">THER5_1898</name>
</gene>
<proteinExistence type="predicted"/>
<name>A0A087E280_9BIFI</name>
<evidence type="ECO:0000313" key="2">
    <source>
        <dbReference type="Proteomes" id="UP000029003"/>
    </source>
</evidence>
<dbReference type="AlphaFoldDB" id="A0A087E280"/>
<reference evidence="1 2" key="1">
    <citation type="submission" date="2014-03" db="EMBL/GenBank/DDBJ databases">
        <title>Genomics of Bifidobacteria.</title>
        <authorList>
            <person name="Ventura M."/>
            <person name="Milani C."/>
            <person name="Lugli G.A."/>
        </authorList>
    </citation>
    <scope>NUCLEOTIDE SEQUENCE [LARGE SCALE GENOMIC DNA]</scope>
    <source>
        <strain evidence="1 2">LMG 21395</strain>
    </source>
</reference>
<dbReference type="EMBL" id="JGZT01000007">
    <property type="protein sequence ID" value="KFJ01881.1"/>
    <property type="molecule type" value="Genomic_DNA"/>
</dbReference>
<organism evidence="1 2">
    <name type="scientific">Bifidobacterium thermacidophilum subsp. thermacidophilum</name>
    <dbReference type="NCBI Taxonomy" id="79262"/>
    <lineage>
        <taxon>Bacteria</taxon>
        <taxon>Bacillati</taxon>
        <taxon>Actinomycetota</taxon>
        <taxon>Actinomycetes</taxon>
        <taxon>Bifidobacteriales</taxon>
        <taxon>Bifidobacteriaceae</taxon>
        <taxon>Bifidobacterium</taxon>
    </lineage>
</organism>
<evidence type="ECO:0000313" key="1">
    <source>
        <dbReference type="EMBL" id="KFJ01881.1"/>
    </source>
</evidence>
<dbReference type="Proteomes" id="UP000029003">
    <property type="component" value="Unassembled WGS sequence"/>
</dbReference>
<sequence>MRLLGRHRTRLESRPSCGYRPVRRALAFPAVADGGESVGVLDGFVGGRW</sequence>
<accession>A0A087E280</accession>
<comment type="caution">
    <text evidence="1">The sequence shown here is derived from an EMBL/GenBank/DDBJ whole genome shotgun (WGS) entry which is preliminary data.</text>
</comment>
<protein>
    <submittedName>
        <fullName evidence="1">Uncharacterized protein</fullName>
    </submittedName>
</protein>